<comment type="caution">
    <text evidence="1">The sequence shown here is derived from an EMBL/GenBank/DDBJ whole genome shotgun (WGS) entry which is preliminary data.</text>
</comment>
<dbReference type="InterPro" id="IPR024787">
    <property type="entry name" value="EcsC"/>
</dbReference>
<gene>
    <name evidence="1" type="ORF">ACFQRG_11855</name>
</gene>
<evidence type="ECO:0000313" key="2">
    <source>
        <dbReference type="Proteomes" id="UP001596505"/>
    </source>
</evidence>
<dbReference type="RefSeq" id="WP_380966165.1">
    <property type="nucleotide sequence ID" value="NZ_JBHTCO010000014.1"/>
</dbReference>
<dbReference type="EMBL" id="JBHTCO010000014">
    <property type="protein sequence ID" value="MFC7393649.1"/>
    <property type="molecule type" value="Genomic_DNA"/>
</dbReference>
<dbReference type="PANTHER" id="PTHR41260:SF1">
    <property type="entry name" value="PROTEIN ECSC"/>
    <property type="match status" value="1"/>
</dbReference>
<proteinExistence type="predicted"/>
<protein>
    <submittedName>
        <fullName evidence="1">EcsC family protein</fullName>
    </submittedName>
</protein>
<dbReference type="PANTHER" id="PTHR41260">
    <property type="entry name" value="PROTEIN ECSC"/>
    <property type="match status" value="1"/>
</dbReference>
<accession>A0ABW2PWD2</accession>
<keyword evidence="2" id="KW-1185">Reference proteome</keyword>
<evidence type="ECO:0000313" key="1">
    <source>
        <dbReference type="EMBL" id="MFC7393649.1"/>
    </source>
</evidence>
<dbReference type="Pfam" id="PF12787">
    <property type="entry name" value="EcsC"/>
    <property type="match status" value="1"/>
</dbReference>
<sequence length="283" mass="32350">MALSSTEQAVFSQIETWEKQFFTYEPTDFSVLYQEWVRNQLEKLSPKWQKRASLTIDQLVFQLHALLQSTSWQQNARLQLINEGKALLPEINHIEDMKLLNVHQLNFIAQKHIGKQRLISTVQGGLTGTGGFLLIGLDIPLLFSIQMYTVQLIAMTYGYEVTLPAEMVTSLKVFEIGLLPKRIKRSAWQELEDEVIHTSVNPYFYEGQDDVMKLSWVDTGIKQLGKTIVISQLKKKILQGIPLLGMAIGAGFNYRSTKHITEIAHRFYQKRYLMEKAGGESVG</sequence>
<dbReference type="Proteomes" id="UP001596505">
    <property type="component" value="Unassembled WGS sequence"/>
</dbReference>
<name>A0ABW2PWD2_9BACL</name>
<organism evidence="1 2">
    <name type="scientific">Scopulibacillus cellulosilyticus</name>
    <dbReference type="NCBI Taxonomy" id="2665665"/>
    <lineage>
        <taxon>Bacteria</taxon>
        <taxon>Bacillati</taxon>
        <taxon>Bacillota</taxon>
        <taxon>Bacilli</taxon>
        <taxon>Bacillales</taxon>
        <taxon>Sporolactobacillaceae</taxon>
        <taxon>Scopulibacillus</taxon>
    </lineage>
</organism>
<reference evidence="2" key="1">
    <citation type="journal article" date="2019" name="Int. J. Syst. Evol. Microbiol.">
        <title>The Global Catalogue of Microorganisms (GCM) 10K type strain sequencing project: providing services to taxonomists for standard genome sequencing and annotation.</title>
        <authorList>
            <consortium name="The Broad Institute Genomics Platform"/>
            <consortium name="The Broad Institute Genome Sequencing Center for Infectious Disease"/>
            <person name="Wu L."/>
            <person name="Ma J."/>
        </authorList>
    </citation>
    <scope>NUCLEOTIDE SEQUENCE [LARGE SCALE GENOMIC DNA]</scope>
    <source>
        <strain evidence="2">CGMCC 1.16305</strain>
    </source>
</reference>